<dbReference type="GO" id="GO:0016787">
    <property type="term" value="F:hydrolase activity"/>
    <property type="evidence" value="ECO:0007669"/>
    <property type="project" value="UniProtKB-KW"/>
</dbReference>
<comment type="caution">
    <text evidence="3">The sequence shown here is derived from an EMBL/GenBank/DDBJ whole genome shotgun (WGS) entry which is preliminary data.</text>
</comment>
<proteinExistence type="predicted"/>
<feature type="signal peptide" evidence="2">
    <location>
        <begin position="1"/>
        <end position="22"/>
    </location>
</feature>
<dbReference type="InterPro" id="IPR036514">
    <property type="entry name" value="SGNH_hydro_sf"/>
</dbReference>
<evidence type="ECO:0000313" key="4">
    <source>
        <dbReference type="Proteomes" id="UP001596001"/>
    </source>
</evidence>
<protein>
    <submittedName>
        <fullName evidence="3">SGNH/GDSL hydrolase family protein</fullName>
    </submittedName>
</protein>
<dbReference type="InterPro" id="IPR051058">
    <property type="entry name" value="GDSL_Est/Lipase"/>
</dbReference>
<keyword evidence="4" id="KW-1185">Reference proteome</keyword>
<name>A0ABV9QKD8_9BURK</name>
<gene>
    <name evidence="3" type="ORF">ACFO6X_14150</name>
</gene>
<evidence type="ECO:0000313" key="3">
    <source>
        <dbReference type="EMBL" id="MFC4790122.1"/>
    </source>
</evidence>
<dbReference type="CDD" id="cd01847">
    <property type="entry name" value="Triacylglycerol_lipase_like"/>
    <property type="match status" value="1"/>
</dbReference>
<dbReference type="Gene3D" id="3.40.50.1110">
    <property type="entry name" value="SGNH hydrolase"/>
    <property type="match status" value="1"/>
</dbReference>
<dbReference type="PANTHER" id="PTHR45648:SF166">
    <property type="entry name" value="OS02G0617400 PROTEIN"/>
    <property type="match status" value="1"/>
</dbReference>
<sequence length="314" mass="33356">MAANWMRRTTLAVACAATALLSACGSSNIESALAPERLIAFGDGYSALGEHRYTVNNGSLNNWTLQLLDYYQKAGHAPSGLVNLAQGNARLTQHPDAAGQTSTRTLTEQIDTFLAAQNLGANDIVLVNGGISDLIVDMAAVRAGTLSAEQFVAQARQHGETLAAQVRRLVAAGANHVAVSGTYDLGRTPWATTIDQKDLLSQASSHFNQGLLVALNDLSQHVLYVDVAYYVNLYTSSPASFSFNNATTPVCTSVDAGNGIGIGTGQINSSLCTEATLVANAEVDRYVFADAVYLTPSAHRQLGLYAYDKLRARW</sequence>
<keyword evidence="2" id="KW-0732">Signal</keyword>
<dbReference type="PANTHER" id="PTHR45648">
    <property type="entry name" value="GDSL LIPASE/ACYLHYDROLASE FAMILY PROTEIN (AFU_ORTHOLOGUE AFUA_4G14700)"/>
    <property type="match status" value="1"/>
</dbReference>
<keyword evidence="1 3" id="KW-0378">Hydrolase</keyword>
<evidence type="ECO:0000256" key="1">
    <source>
        <dbReference type="ARBA" id="ARBA00022801"/>
    </source>
</evidence>
<organism evidence="3 4">
    <name type="scientific">Giesbergeria sinuosa</name>
    <dbReference type="NCBI Taxonomy" id="80883"/>
    <lineage>
        <taxon>Bacteria</taxon>
        <taxon>Pseudomonadati</taxon>
        <taxon>Pseudomonadota</taxon>
        <taxon>Betaproteobacteria</taxon>
        <taxon>Burkholderiales</taxon>
        <taxon>Comamonadaceae</taxon>
        <taxon>Giesbergeria</taxon>
    </lineage>
</organism>
<accession>A0ABV9QKD8</accession>
<evidence type="ECO:0000256" key="2">
    <source>
        <dbReference type="SAM" id="SignalP"/>
    </source>
</evidence>
<dbReference type="EMBL" id="JBHSHJ010000014">
    <property type="protein sequence ID" value="MFC4790122.1"/>
    <property type="molecule type" value="Genomic_DNA"/>
</dbReference>
<dbReference type="Pfam" id="PF00657">
    <property type="entry name" value="Lipase_GDSL"/>
    <property type="match status" value="1"/>
</dbReference>
<dbReference type="PROSITE" id="PS51257">
    <property type="entry name" value="PROKAR_LIPOPROTEIN"/>
    <property type="match status" value="1"/>
</dbReference>
<reference evidence="4" key="1">
    <citation type="journal article" date="2019" name="Int. J. Syst. Evol. Microbiol.">
        <title>The Global Catalogue of Microorganisms (GCM) 10K type strain sequencing project: providing services to taxonomists for standard genome sequencing and annotation.</title>
        <authorList>
            <consortium name="The Broad Institute Genomics Platform"/>
            <consortium name="The Broad Institute Genome Sequencing Center for Infectious Disease"/>
            <person name="Wu L."/>
            <person name="Ma J."/>
        </authorList>
    </citation>
    <scope>NUCLEOTIDE SEQUENCE [LARGE SCALE GENOMIC DNA]</scope>
    <source>
        <strain evidence="4">CCUG 49452</strain>
    </source>
</reference>
<dbReference type="InterPro" id="IPR001087">
    <property type="entry name" value="GDSL"/>
</dbReference>
<dbReference type="Proteomes" id="UP001596001">
    <property type="component" value="Unassembled WGS sequence"/>
</dbReference>
<dbReference type="RefSeq" id="WP_382434219.1">
    <property type="nucleotide sequence ID" value="NZ_JBHSHJ010000014.1"/>
</dbReference>
<feature type="chain" id="PRO_5045613735" evidence="2">
    <location>
        <begin position="23"/>
        <end position="314"/>
    </location>
</feature>